<proteinExistence type="predicted"/>
<evidence type="ECO:0000313" key="1">
    <source>
        <dbReference type="EMBL" id="KZW02423.1"/>
    </source>
</evidence>
<gene>
    <name evidence="1" type="ORF">EXIGLDRAFT_457005</name>
</gene>
<reference evidence="1 2" key="1">
    <citation type="journal article" date="2016" name="Mol. Biol. Evol.">
        <title>Comparative Genomics of Early-Diverging Mushroom-Forming Fungi Provides Insights into the Origins of Lignocellulose Decay Capabilities.</title>
        <authorList>
            <person name="Nagy L.G."/>
            <person name="Riley R."/>
            <person name="Tritt A."/>
            <person name="Adam C."/>
            <person name="Daum C."/>
            <person name="Floudas D."/>
            <person name="Sun H."/>
            <person name="Yadav J.S."/>
            <person name="Pangilinan J."/>
            <person name="Larsson K.H."/>
            <person name="Matsuura K."/>
            <person name="Barry K."/>
            <person name="Labutti K."/>
            <person name="Kuo R."/>
            <person name="Ohm R.A."/>
            <person name="Bhattacharya S.S."/>
            <person name="Shirouzu T."/>
            <person name="Yoshinaga Y."/>
            <person name="Martin F.M."/>
            <person name="Grigoriev I.V."/>
            <person name="Hibbett D.S."/>
        </authorList>
    </citation>
    <scope>NUCLEOTIDE SEQUENCE [LARGE SCALE GENOMIC DNA]</scope>
    <source>
        <strain evidence="1 2">HHB12029</strain>
    </source>
</reference>
<keyword evidence="2" id="KW-1185">Reference proteome</keyword>
<organism evidence="1 2">
    <name type="scientific">Exidia glandulosa HHB12029</name>
    <dbReference type="NCBI Taxonomy" id="1314781"/>
    <lineage>
        <taxon>Eukaryota</taxon>
        <taxon>Fungi</taxon>
        <taxon>Dikarya</taxon>
        <taxon>Basidiomycota</taxon>
        <taxon>Agaricomycotina</taxon>
        <taxon>Agaricomycetes</taxon>
        <taxon>Auriculariales</taxon>
        <taxon>Exidiaceae</taxon>
        <taxon>Exidia</taxon>
    </lineage>
</organism>
<dbReference type="EMBL" id="KV425888">
    <property type="protein sequence ID" value="KZW02423.1"/>
    <property type="molecule type" value="Genomic_DNA"/>
</dbReference>
<evidence type="ECO:0000313" key="2">
    <source>
        <dbReference type="Proteomes" id="UP000077266"/>
    </source>
</evidence>
<sequence>MSDSPTARSVPCDGSQMLCNLFSCQACLLIRFEVLSHHSESQGLRIRPGRLHRLRRPSRRLSAPDSALRCPRYSSVLPSFWRKDRGVWSSVNCGVKARLVFVRPKSRRMRANPVDLGCFVDIRRGAMALTRQGVCTGYNGVFLCALSVAILRLYDGWTAHELSWRRFQ</sequence>
<dbReference type="InParanoid" id="A0A165PNF0"/>
<accession>A0A165PNF0</accession>
<dbReference type="AlphaFoldDB" id="A0A165PNF0"/>
<dbReference type="Proteomes" id="UP000077266">
    <property type="component" value="Unassembled WGS sequence"/>
</dbReference>
<protein>
    <submittedName>
        <fullName evidence="1">Uncharacterized protein</fullName>
    </submittedName>
</protein>
<name>A0A165PNF0_EXIGL</name>